<sequence length="406" mass="46798">MPSIIILNKSTNSIFPYDQWLNTSDKELILLNAEESVADYQDKEYLKIETFKDYNNNDEVENRVLDLAKEHNIERLISVSEYDLVRAGRLRDQLCLQEGQTEKSALAFRDKTVMKRIAHEGGVAVPPFQLITSWEDINKFILEYGYPVVLKPVDGSGAEFVNFIDNEDDLSSFKTKYKQLSSNYEIEKYISGDLYHVDGMVLNGEIILCWSFRYIDGCSLRSRVIGSYMLDINDPLKHRLVEFVTHILNVLPTSEYTPFHAEVFHTPEDKLIFCEIASRIGGGRIGEMIHQSFGINPREFWVKLQGGVPIEKTFKQKPTKYSGQIMIKSKEGRCTCLPQKKAPSWVVESTIKVQLGKVYKEAKHTMDYIATFVVCGETVQQVIDRLDEVKIWFENECSWELTERNL</sequence>
<dbReference type="InterPro" id="IPR011761">
    <property type="entry name" value="ATP-grasp"/>
</dbReference>
<dbReference type="Pfam" id="PF13535">
    <property type="entry name" value="ATP-grasp_4"/>
    <property type="match status" value="1"/>
</dbReference>
<evidence type="ECO:0000259" key="5">
    <source>
        <dbReference type="PROSITE" id="PS50975"/>
    </source>
</evidence>
<comment type="caution">
    <text evidence="6">The sequence shown here is derived from an EMBL/GenBank/DDBJ whole genome shotgun (WGS) entry which is preliminary data.</text>
</comment>
<organism evidence="6 7">
    <name type="scientific">Chengkuizengella axinellae</name>
    <dbReference type="NCBI Taxonomy" id="3064388"/>
    <lineage>
        <taxon>Bacteria</taxon>
        <taxon>Bacillati</taxon>
        <taxon>Bacillota</taxon>
        <taxon>Bacilli</taxon>
        <taxon>Bacillales</taxon>
        <taxon>Paenibacillaceae</taxon>
        <taxon>Chengkuizengella</taxon>
    </lineage>
</organism>
<accession>A0ABT9IZW5</accession>
<dbReference type="SUPFAM" id="SSF56059">
    <property type="entry name" value="Glutathione synthetase ATP-binding domain-like"/>
    <property type="match status" value="1"/>
</dbReference>
<dbReference type="Gene3D" id="3.30.1490.20">
    <property type="entry name" value="ATP-grasp fold, A domain"/>
    <property type="match status" value="1"/>
</dbReference>
<evidence type="ECO:0000313" key="6">
    <source>
        <dbReference type="EMBL" id="MDP5274865.1"/>
    </source>
</evidence>
<evidence type="ECO:0000256" key="1">
    <source>
        <dbReference type="ARBA" id="ARBA00022598"/>
    </source>
</evidence>
<dbReference type="Proteomes" id="UP001231941">
    <property type="component" value="Unassembled WGS sequence"/>
</dbReference>
<feature type="domain" description="ATP-grasp" evidence="5">
    <location>
        <begin position="115"/>
        <end position="306"/>
    </location>
</feature>
<protein>
    <submittedName>
        <fullName evidence="6">ATP-grasp domain-containing protein</fullName>
    </submittedName>
</protein>
<keyword evidence="3 4" id="KW-0067">ATP-binding</keyword>
<dbReference type="EMBL" id="JAVAMP010000004">
    <property type="protein sequence ID" value="MDP5274865.1"/>
    <property type="molecule type" value="Genomic_DNA"/>
</dbReference>
<evidence type="ECO:0000256" key="2">
    <source>
        <dbReference type="ARBA" id="ARBA00022741"/>
    </source>
</evidence>
<keyword evidence="1" id="KW-0436">Ligase</keyword>
<dbReference type="InterPro" id="IPR013815">
    <property type="entry name" value="ATP_grasp_subdomain_1"/>
</dbReference>
<dbReference type="PANTHER" id="PTHR43585">
    <property type="entry name" value="FUMIPYRROLE BIOSYNTHESIS PROTEIN C"/>
    <property type="match status" value="1"/>
</dbReference>
<evidence type="ECO:0000256" key="4">
    <source>
        <dbReference type="PROSITE-ProRule" id="PRU00409"/>
    </source>
</evidence>
<dbReference type="Gene3D" id="3.40.50.20">
    <property type="match status" value="1"/>
</dbReference>
<dbReference type="PANTHER" id="PTHR43585:SF2">
    <property type="entry name" value="ATP-GRASP ENZYME FSQD"/>
    <property type="match status" value="1"/>
</dbReference>
<dbReference type="RefSeq" id="WP_305992165.1">
    <property type="nucleotide sequence ID" value="NZ_JAVAMP010000004.1"/>
</dbReference>
<evidence type="ECO:0000256" key="3">
    <source>
        <dbReference type="ARBA" id="ARBA00022840"/>
    </source>
</evidence>
<keyword evidence="2 4" id="KW-0547">Nucleotide-binding</keyword>
<proteinExistence type="predicted"/>
<dbReference type="InterPro" id="IPR052032">
    <property type="entry name" value="ATP-dep_AA_Ligase"/>
</dbReference>
<dbReference type="Gene3D" id="3.30.470.20">
    <property type="entry name" value="ATP-grasp fold, B domain"/>
    <property type="match status" value="1"/>
</dbReference>
<gene>
    <name evidence="6" type="ORF">Q5Y73_12165</name>
</gene>
<dbReference type="PROSITE" id="PS50975">
    <property type="entry name" value="ATP_GRASP"/>
    <property type="match status" value="1"/>
</dbReference>
<evidence type="ECO:0000313" key="7">
    <source>
        <dbReference type="Proteomes" id="UP001231941"/>
    </source>
</evidence>
<name>A0ABT9IZW5_9BACL</name>
<reference evidence="6 7" key="1">
    <citation type="submission" date="2023-08" db="EMBL/GenBank/DDBJ databases">
        <authorList>
            <person name="Park J.-S."/>
        </authorList>
    </citation>
    <scope>NUCLEOTIDE SEQUENCE [LARGE SCALE GENOMIC DNA]</scope>
    <source>
        <strain evidence="6 7">2205SS18-9</strain>
    </source>
</reference>
<keyword evidence="7" id="KW-1185">Reference proteome</keyword>